<evidence type="ECO:0000256" key="2">
    <source>
        <dbReference type="ARBA" id="ARBA00023015"/>
    </source>
</evidence>
<dbReference type="RefSeq" id="WP_197310404.1">
    <property type="nucleotide sequence ID" value="NZ_JADZLT010000042.1"/>
</dbReference>
<sequence length="315" mass="34609">MPVDTIDLRLLRIFGTIVEAGGFAAAQDELNLSLSTISGHIAALETRLGVKLCHRGRSGFRLTDDGRQVYEEARRLLASVEHFDGRVRGLKRALSGALTIGLTDNTISDPNAPLETVFAGFAREAPSVLLTVVTRPPHELLRDVVAGEIHLAVASFPRIALGLSYLDLYVETQRFYCGAEHPLYGVPDAEIDVETVRRHPIVGRAYWGQRDLKIFAIGGPRAVVSDMESEARLILSGAYLGYLPDHYAARFVAEARLRPIRSDLFAYPAPFQAAFLPDRERQRVVATFLGHLRRVFPAAGPEPAGAPSPRRRLAP</sequence>
<dbReference type="InterPro" id="IPR000847">
    <property type="entry name" value="LysR_HTH_N"/>
</dbReference>
<organism evidence="6 7">
    <name type="scientific">Methylobrevis albus</name>
    <dbReference type="NCBI Taxonomy" id="2793297"/>
    <lineage>
        <taxon>Bacteria</taxon>
        <taxon>Pseudomonadati</taxon>
        <taxon>Pseudomonadota</taxon>
        <taxon>Alphaproteobacteria</taxon>
        <taxon>Hyphomicrobiales</taxon>
        <taxon>Pleomorphomonadaceae</taxon>
        <taxon>Methylobrevis</taxon>
    </lineage>
</organism>
<dbReference type="FunFam" id="1.10.10.10:FF:000001">
    <property type="entry name" value="LysR family transcriptional regulator"/>
    <property type="match status" value="1"/>
</dbReference>
<dbReference type="GO" id="GO:0000976">
    <property type="term" value="F:transcription cis-regulatory region binding"/>
    <property type="evidence" value="ECO:0007669"/>
    <property type="project" value="TreeGrafter"/>
</dbReference>
<evidence type="ECO:0000313" key="6">
    <source>
        <dbReference type="EMBL" id="MBH0237309.1"/>
    </source>
</evidence>
<accession>A0A931MYT1</accession>
<dbReference type="Pfam" id="PF03466">
    <property type="entry name" value="LysR_substrate"/>
    <property type="match status" value="1"/>
</dbReference>
<dbReference type="Gene3D" id="3.40.190.10">
    <property type="entry name" value="Periplasmic binding protein-like II"/>
    <property type="match status" value="2"/>
</dbReference>
<dbReference type="SUPFAM" id="SSF46785">
    <property type="entry name" value="Winged helix' DNA-binding domain"/>
    <property type="match status" value="1"/>
</dbReference>
<dbReference type="PANTHER" id="PTHR30126:SF98">
    <property type="entry name" value="HTH-TYPE TRANSCRIPTIONAL ACTIVATOR BAUR"/>
    <property type="match status" value="1"/>
</dbReference>
<dbReference type="InterPro" id="IPR036388">
    <property type="entry name" value="WH-like_DNA-bd_sf"/>
</dbReference>
<protein>
    <submittedName>
        <fullName evidence="6">LysR family transcriptional regulator</fullName>
    </submittedName>
</protein>
<dbReference type="InterPro" id="IPR005119">
    <property type="entry name" value="LysR_subst-bd"/>
</dbReference>
<evidence type="ECO:0000256" key="3">
    <source>
        <dbReference type="ARBA" id="ARBA00023125"/>
    </source>
</evidence>
<keyword evidence="7" id="KW-1185">Reference proteome</keyword>
<dbReference type="SUPFAM" id="SSF53850">
    <property type="entry name" value="Periplasmic binding protein-like II"/>
    <property type="match status" value="1"/>
</dbReference>
<dbReference type="Pfam" id="PF00126">
    <property type="entry name" value="HTH_1"/>
    <property type="match status" value="1"/>
</dbReference>
<evidence type="ECO:0000256" key="1">
    <source>
        <dbReference type="ARBA" id="ARBA00009437"/>
    </source>
</evidence>
<feature type="domain" description="HTH lysR-type" evidence="5">
    <location>
        <begin position="6"/>
        <end position="63"/>
    </location>
</feature>
<evidence type="ECO:0000313" key="7">
    <source>
        <dbReference type="Proteomes" id="UP000631694"/>
    </source>
</evidence>
<comment type="caution">
    <text evidence="6">The sequence shown here is derived from an EMBL/GenBank/DDBJ whole genome shotgun (WGS) entry which is preliminary data.</text>
</comment>
<dbReference type="InterPro" id="IPR036390">
    <property type="entry name" value="WH_DNA-bd_sf"/>
</dbReference>
<reference evidence="6" key="1">
    <citation type="submission" date="2020-12" db="EMBL/GenBank/DDBJ databases">
        <title>Methylobrevis albus sp. nov., isolated from fresh water lack sediment.</title>
        <authorList>
            <person name="Zou Q."/>
        </authorList>
    </citation>
    <scope>NUCLEOTIDE SEQUENCE</scope>
    <source>
        <strain evidence="6">L22</strain>
    </source>
</reference>
<name>A0A931MYT1_9HYPH</name>
<dbReference type="Gene3D" id="1.10.10.10">
    <property type="entry name" value="Winged helix-like DNA-binding domain superfamily/Winged helix DNA-binding domain"/>
    <property type="match status" value="1"/>
</dbReference>
<keyword evidence="2" id="KW-0805">Transcription regulation</keyword>
<evidence type="ECO:0000256" key="4">
    <source>
        <dbReference type="ARBA" id="ARBA00023163"/>
    </source>
</evidence>
<dbReference type="EMBL" id="JADZLT010000042">
    <property type="protein sequence ID" value="MBH0237309.1"/>
    <property type="molecule type" value="Genomic_DNA"/>
</dbReference>
<dbReference type="Proteomes" id="UP000631694">
    <property type="component" value="Unassembled WGS sequence"/>
</dbReference>
<keyword evidence="4" id="KW-0804">Transcription</keyword>
<evidence type="ECO:0000259" key="5">
    <source>
        <dbReference type="PROSITE" id="PS50931"/>
    </source>
</evidence>
<gene>
    <name evidence="6" type="ORF">I5731_05695</name>
</gene>
<dbReference type="PANTHER" id="PTHR30126">
    <property type="entry name" value="HTH-TYPE TRANSCRIPTIONAL REGULATOR"/>
    <property type="match status" value="1"/>
</dbReference>
<dbReference type="CDD" id="cd05466">
    <property type="entry name" value="PBP2_LTTR_substrate"/>
    <property type="match status" value="1"/>
</dbReference>
<dbReference type="PROSITE" id="PS50931">
    <property type="entry name" value="HTH_LYSR"/>
    <property type="match status" value="1"/>
</dbReference>
<keyword evidence="3" id="KW-0238">DNA-binding</keyword>
<proteinExistence type="inferred from homology"/>
<dbReference type="AlphaFoldDB" id="A0A931MYT1"/>
<comment type="similarity">
    <text evidence="1">Belongs to the LysR transcriptional regulatory family.</text>
</comment>
<dbReference type="GO" id="GO:0003700">
    <property type="term" value="F:DNA-binding transcription factor activity"/>
    <property type="evidence" value="ECO:0007669"/>
    <property type="project" value="InterPro"/>
</dbReference>